<keyword evidence="8" id="KW-0256">Endoplasmic reticulum</keyword>
<dbReference type="AlphaFoldDB" id="I2GV67"/>
<dbReference type="RefSeq" id="XP_004177538.1">
    <property type="nucleotide sequence ID" value="XM_004177490.1"/>
</dbReference>
<dbReference type="CDD" id="cd04188">
    <property type="entry name" value="DPG_synthase"/>
    <property type="match status" value="1"/>
</dbReference>
<evidence type="ECO:0000259" key="14">
    <source>
        <dbReference type="Pfam" id="PF00535"/>
    </source>
</evidence>
<dbReference type="EMBL" id="HE806316">
    <property type="protein sequence ID" value="CCH58019.1"/>
    <property type="molecule type" value="Genomic_DNA"/>
</dbReference>
<keyword evidence="7 13" id="KW-0812">Transmembrane</keyword>
<dbReference type="OMA" id="HMVNTDA"/>
<dbReference type="HOGENOM" id="CLU_033536_9_1_1"/>
<dbReference type="PANTHER" id="PTHR10859">
    <property type="entry name" value="GLYCOSYL TRANSFERASE"/>
    <property type="match status" value="1"/>
</dbReference>
<keyword evidence="5" id="KW-0328">Glycosyltransferase</keyword>
<evidence type="ECO:0000256" key="4">
    <source>
        <dbReference type="ARBA" id="ARBA00012583"/>
    </source>
</evidence>
<protein>
    <recommendedName>
        <fullName evidence="4">dolichyl-phosphate beta-glucosyltransferase</fullName>
        <ecNumber evidence="4">2.4.1.117</ecNumber>
    </recommendedName>
</protein>
<evidence type="ECO:0000256" key="13">
    <source>
        <dbReference type="SAM" id="Phobius"/>
    </source>
</evidence>
<comment type="subcellular location">
    <subcellularLocation>
        <location evidence="1">Endoplasmic reticulum membrane</location>
        <topology evidence="1">Single-pass membrane protein</topology>
    </subcellularLocation>
</comment>
<keyword evidence="10 13" id="KW-1133">Transmembrane helix</keyword>
<gene>
    <name evidence="15" type="primary">TBLA0A02190</name>
    <name evidence="15" type="ORF">TBLA_0A02190</name>
</gene>
<keyword evidence="11 13" id="KW-0472">Membrane</keyword>
<sequence length="341" mass="38903">MLSVVPQFIQQNLNLTNMFFTSIIIVLATIYFVVLLFSHNPREPFSEELEYLTIDEKGKHVRKPLSNTSDEQKNKDILLSVVVPSYNETKRIGKMLEDAINYLNEHLPNKWEIIIVDDGSSDDTSNFCLKLSQEKFNLKPEQLKVIKFIQNRGKGGAVKQGLLHVEGTYALFADADGASQFASVSKLINEMEKIEKIEKHTRTNLSEKPAVVIGSRAHMVSTDAVVKRSFIRNLLMYGFHGFVYVFGVKSIRDTQCGFKLFNRVAINEIIPFMHTEGWIFDVEILMLAMKKKIPIIEVPITWHEVDGSKMALARDSINMAKDLIVIRLAYLFGIYKDKNVI</sequence>
<name>I2GV67_HENB6</name>
<dbReference type="STRING" id="1071380.I2GV67"/>
<evidence type="ECO:0000256" key="7">
    <source>
        <dbReference type="ARBA" id="ARBA00022692"/>
    </source>
</evidence>
<comment type="pathway">
    <text evidence="2">Protein modification; protein glycosylation.</text>
</comment>
<dbReference type="OrthoDB" id="3784at2759"/>
<dbReference type="GO" id="GO:0006487">
    <property type="term" value="P:protein N-linked glycosylation"/>
    <property type="evidence" value="ECO:0007669"/>
    <property type="project" value="EnsemblFungi"/>
</dbReference>
<comment type="similarity">
    <text evidence="3">Belongs to the glycosyltransferase 2 family.</text>
</comment>
<dbReference type="EC" id="2.4.1.117" evidence="4"/>
<dbReference type="GeneID" id="14493382"/>
<evidence type="ECO:0000256" key="11">
    <source>
        <dbReference type="ARBA" id="ARBA00023136"/>
    </source>
</evidence>
<evidence type="ECO:0000256" key="12">
    <source>
        <dbReference type="ARBA" id="ARBA00045097"/>
    </source>
</evidence>
<dbReference type="InterPro" id="IPR029044">
    <property type="entry name" value="Nucleotide-diphossugar_trans"/>
</dbReference>
<reference evidence="15 16" key="1">
    <citation type="journal article" date="2011" name="Proc. Natl. Acad. Sci. U.S.A.">
        <title>Evolutionary erosion of yeast sex chromosomes by mating-type switching accidents.</title>
        <authorList>
            <person name="Gordon J.L."/>
            <person name="Armisen D."/>
            <person name="Proux-Wera E."/>
            <person name="Oheigeartaigh S.S."/>
            <person name="Byrne K.P."/>
            <person name="Wolfe K.H."/>
        </authorList>
    </citation>
    <scope>NUCLEOTIDE SEQUENCE [LARGE SCALE GENOMIC DNA]</scope>
    <source>
        <strain evidence="16">ATCC 34711 / CBS 6284 / DSM 70876 / NBRC 10599 / NRRL Y-10934 / UCD 77-7</strain>
    </source>
</reference>
<keyword evidence="16" id="KW-1185">Reference proteome</keyword>
<dbReference type="PANTHER" id="PTHR10859:SF91">
    <property type="entry name" value="DOLICHYL-PHOSPHATE BETA-GLUCOSYLTRANSFERASE"/>
    <property type="match status" value="1"/>
</dbReference>
<evidence type="ECO:0000256" key="6">
    <source>
        <dbReference type="ARBA" id="ARBA00022679"/>
    </source>
</evidence>
<feature type="domain" description="Glycosyltransferase 2-like" evidence="14">
    <location>
        <begin position="80"/>
        <end position="196"/>
    </location>
</feature>
<comment type="catalytic activity">
    <reaction evidence="12">
        <text>a di-trans,poly-cis-dolichyl phosphate + UDP-alpha-D-glucose = a di-trans,poly-cis-dolichyl beta-D-glucosyl phosphate + UDP</text>
        <dbReference type="Rhea" id="RHEA:15401"/>
        <dbReference type="Rhea" id="RHEA-COMP:19498"/>
        <dbReference type="Rhea" id="RHEA-COMP:19502"/>
        <dbReference type="ChEBI" id="CHEBI:57525"/>
        <dbReference type="ChEBI" id="CHEBI:57683"/>
        <dbReference type="ChEBI" id="CHEBI:58223"/>
        <dbReference type="ChEBI" id="CHEBI:58885"/>
        <dbReference type="EC" id="2.4.1.117"/>
    </reaction>
    <physiologicalReaction direction="left-to-right" evidence="12">
        <dbReference type="Rhea" id="RHEA:15402"/>
    </physiologicalReaction>
</comment>
<dbReference type="Proteomes" id="UP000002866">
    <property type="component" value="Chromosome 1"/>
</dbReference>
<keyword evidence="6" id="KW-0808">Transferase</keyword>
<dbReference type="KEGG" id="tbl:TBLA_0A02190"/>
<accession>I2GV67</accession>
<keyword evidence="9" id="KW-0735">Signal-anchor</keyword>
<dbReference type="InParanoid" id="I2GV67"/>
<evidence type="ECO:0000313" key="15">
    <source>
        <dbReference type="EMBL" id="CCH58019.1"/>
    </source>
</evidence>
<dbReference type="Gene3D" id="3.90.550.10">
    <property type="entry name" value="Spore Coat Polysaccharide Biosynthesis Protein SpsA, Chain A"/>
    <property type="match status" value="1"/>
</dbReference>
<dbReference type="GO" id="GO:0005789">
    <property type="term" value="C:endoplasmic reticulum membrane"/>
    <property type="evidence" value="ECO:0007669"/>
    <property type="project" value="UniProtKB-SubCell"/>
</dbReference>
<dbReference type="GO" id="GO:0004581">
    <property type="term" value="F:dolichyl-phosphate beta-glucosyltransferase activity"/>
    <property type="evidence" value="ECO:0007669"/>
    <property type="project" value="UniProtKB-EC"/>
</dbReference>
<evidence type="ECO:0000256" key="2">
    <source>
        <dbReference type="ARBA" id="ARBA00004922"/>
    </source>
</evidence>
<evidence type="ECO:0000313" key="16">
    <source>
        <dbReference type="Proteomes" id="UP000002866"/>
    </source>
</evidence>
<dbReference type="InterPro" id="IPR035518">
    <property type="entry name" value="DPG_synthase"/>
</dbReference>
<dbReference type="InterPro" id="IPR001173">
    <property type="entry name" value="Glyco_trans_2-like"/>
</dbReference>
<proteinExistence type="inferred from homology"/>
<evidence type="ECO:0000256" key="3">
    <source>
        <dbReference type="ARBA" id="ARBA00006739"/>
    </source>
</evidence>
<dbReference type="Pfam" id="PF00535">
    <property type="entry name" value="Glycos_transf_2"/>
    <property type="match status" value="1"/>
</dbReference>
<evidence type="ECO:0000256" key="10">
    <source>
        <dbReference type="ARBA" id="ARBA00022989"/>
    </source>
</evidence>
<evidence type="ECO:0000256" key="9">
    <source>
        <dbReference type="ARBA" id="ARBA00022968"/>
    </source>
</evidence>
<dbReference type="eggNOG" id="KOG2977">
    <property type="taxonomic scope" value="Eukaryota"/>
</dbReference>
<organism evidence="15 16">
    <name type="scientific">Henningerozyma blattae (strain ATCC 34711 / CBS 6284 / DSM 70876 / NBRC 10599 / NRRL Y-10934 / UCD 77-7)</name>
    <name type="common">Yeast</name>
    <name type="synonym">Tetrapisispora blattae</name>
    <dbReference type="NCBI Taxonomy" id="1071380"/>
    <lineage>
        <taxon>Eukaryota</taxon>
        <taxon>Fungi</taxon>
        <taxon>Dikarya</taxon>
        <taxon>Ascomycota</taxon>
        <taxon>Saccharomycotina</taxon>
        <taxon>Saccharomycetes</taxon>
        <taxon>Saccharomycetales</taxon>
        <taxon>Saccharomycetaceae</taxon>
        <taxon>Henningerozyma</taxon>
    </lineage>
</organism>
<feature type="transmembrane region" description="Helical" evidence="13">
    <location>
        <begin position="18"/>
        <end position="37"/>
    </location>
</feature>
<evidence type="ECO:0000256" key="1">
    <source>
        <dbReference type="ARBA" id="ARBA00004389"/>
    </source>
</evidence>
<dbReference type="SUPFAM" id="SSF53448">
    <property type="entry name" value="Nucleotide-diphospho-sugar transferases"/>
    <property type="match status" value="1"/>
</dbReference>
<evidence type="ECO:0000256" key="5">
    <source>
        <dbReference type="ARBA" id="ARBA00022676"/>
    </source>
</evidence>
<evidence type="ECO:0000256" key="8">
    <source>
        <dbReference type="ARBA" id="ARBA00022824"/>
    </source>
</evidence>
<dbReference type="FunCoup" id="I2GV67">
    <property type="interactions" value="686"/>
</dbReference>